<protein>
    <submittedName>
        <fullName evidence="2">Uncharacterized protein</fullName>
    </submittedName>
</protein>
<feature type="compositionally biased region" description="Acidic residues" evidence="1">
    <location>
        <begin position="1"/>
        <end position="10"/>
    </location>
</feature>
<evidence type="ECO:0000256" key="1">
    <source>
        <dbReference type="SAM" id="MobiDB-lite"/>
    </source>
</evidence>
<feature type="region of interest" description="Disordered" evidence="1">
    <location>
        <begin position="1"/>
        <end position="22"/>
    </location>
</feature>
<comment type="caution">
    <text evidence="2">The sequence shown here is derived from an EMBL/GenBank/DDBJ whole genome shotgun (WGS) entry which is preliminary data.</text>
</comment>
<organism evidence="2 3">
    <name type="scientific">Panicum virgatum</name>
    <name type="common">Blackwell switchgrass</name>
    <dbReference type="NCBI Taxonomy" id="38727"/>
    <lineage>
        <taxon>Eukaryota</taxon>
        <taxon>Viridiplantae</taxon>
        <taxon>Streptophyta</taxon>
        <taxon>Embryophyta</taxon>
        <taxon>Tracheophyta</taxon>
        <taxon>Spermatophyta</taxon>
        <taxon>Magnoliopsida</taxon>
        <taxon>Liliopsida</taxon>
        <taxon>Poales</taxon>
        <taxon>Poaceae</taxon>
        <taxon>PACMAD clade</taxon>
        <taxon>Panicoideae</taxon>
        <taxon>Panicodae</taxon>
        <taxon>Paniceae</taxon>
        <taxon>Panicinae</taxon>
        <taxon>Panicum</taxon>
        <taxon>Panicum sect. Hiantes</taxon>
    </lineage>
</organism>
<dbReference type="Proteomes" id="UP000823388">
    <property type="component" value="Chromosome 7N"/>
</dbReference>
<evidence type="ECO:0000313" key="3">
    <source>
        <dbReference type="Proteomes" id="UP000823388"/>
    </source>
</evidence>
<name>A0A8T0Q5L6_PANVG</name>
<dbReference type="EMBL" id="CM029050">
    <property type="protein sequence ID" value="KAG2568635.1"/>
    <property type="molecule type" value="Genomic_DNA"/>
</dbReference>
<keyword evidence="3" id="KW-1185">Reference proteome</keyword>
<dbReference type="AlphaFoldDB" id="A0A8T0Q5L6"/>
<sequence length="189" mass="20223">MEENTDIEDAEPARNTPSCCQVNHSQVSPRQLLKPLARICPQIIMLGTTMTQIKPYIEPSCPRLGDSMFNHHGSAAAGVGEGDAAPHRRRMRPAGYAAACLAPPHLVIPLLFSFARQGAALRAAAGRLLACGCRATSRGSGEMQYDALCCGRPPVRNGTAPRVRPQGGIACRRRDAGAPVRRGRSCLRS</sequence>
<proteinExistence type="predicted"/>
<reference evidence="2" key="1">
    <citation type="submission" date="2020-05" db="EMBL/GenBank/DDBJ databases">
        <title>WGS assembly of Panicum virgatum.</title>
        <authorList>
            <person name="Lovell J.T."/>
            <person name="Jenkins J."/>
            <person name="Shu S."/>
            <person name="Juenger T.E."/>
            <person name="Schmutz J."/>
        </authorList>
    </citation>
    <scope>NUCLEOTIDE SEQUENCE</scope>
    <source>
        <strain evidence="2">AP13</strain>
    </source>
</reference>
<evidence type="ECO:0000313" key="2">
    <source>
        <dbReference type="EMBL" id="KAG2568635.1"/>
    </source>
</evidence>
<accession>A0A8T0Q5L6</accession>
<gene>
    <name evidence="2" type="ORF">PVAP13_7NG407650</name>
</gene>